<dbReference type="SUPFAM" id="SSF52540">
    <property type="entry name" value="P-loop containing nucleoside triphosphate hydrolases"/>
    <property type="match status" value="1"/>
</dbReference>
<keyword evidence="1" id="KW-0813">Transport</keyword>
<keyword evidence="4" id="KW-1278">Translocase</keyword>
<evidence type="ECO:0000256" key="3">
    <source>
        <dbReference type="ARBA" id="ARBA00022840"/>
    </source>
</evidence>
<dbReference type="PROSITE" id="PS50893">
    <property type="entry name" value="ABC_TRANSPORTER_2"/>
    <property type="match status" value="1"/>
</dbReference>
<dbReference type="PANTHER" id="PTHR42794">
    <property type="entry name" value="HEMIN IMPORT ATP-BINDING PROTEIN HMUV"/>
    <property type="match status" value="1"/>
</dbReference>
<evidence type="ECO:0000313" key="7">
    <source>
        <dbReference type="EMBL" id="NHN89627.1"/>
    </source>
</evidence>
<evidence type="ECO:0000259" key="6">
    <source>
        <dbReference type="PROSITE" id="PS50893"/>
    </source>
</evidence>
<evidence type="ECO:0000256" key="2">
    <source>
        <dbReference type="ARBA" id="ARBA00022741"/>
    </source>
</evidence>
<dbReference type="CDD" id="cd03214">
    <property type="entry name" value="ABC_Iron-Siderophores_B12_Hemin"/>
    <property type="match status" value="1"/>
</dbReference>
<dbReference type="InterPro" id="IPR027417">
    <property type="entry name" value="P-loop_NTPase"/>
</dbReference>
<dbReference type="EMBL" id="WOSY01000015">
    <property type="protein sequence ID" value="NHN89627.1"/>
    <property type="molecule type" value="Genomic_DNA"/>
</dbReference>
<dbReference type="PROSITE" id="PS00211">
    <property type="entry name" value="ABC_TRANSPORTER_1"/>
    <property type="match status" value="1"/>
</dbReference>
<keyword evidence="8" id="KW-1185">Reference proteome</keyword>
<gene>
    <name evidence="7" type="ORF">GOB81_13500</name>
</gene>
<organism evidence="7 8">
    <name type="scientific">Acetobacter conturbans</name>
    <dbReference type="NCBI Taxonomy" id="1737472"/>
    <lineage>
        <taxon>Bacteria</taxon>
        <taxon>Pseudomonadati</taxon>
        <taxon>Pseudomonadota</taxon>
        <taxon>Alphaproteobacteria</taxon>
        <taxon>Acetobacterales</taxon>
        <taxon>Acetobacteraceae</taxon>
        <taxon>Acetobacter</taxon>
    </lineage>
</organism>
<dbReference type="GO" id="GO:0005524">
    <property type="term" value="F:ATP binding"/>
    <property type="evidence" value="ECO:0007669"/>
    <property type="project" value="UniProtKB-KW"/>
</dbReference>
<sequence>MLETRDVTFTTGGATLLHHASAGFESGTVTGLLGPNGAGKSTLLKLLAGLLPPTEGAVFCDGDDLTHLNQSRRARRIAYMPQDIPPFPPMPVREIASLGRLPYAEAPDVALNHPAVSMAMGLVGLDDLATRPASRLSGGERARLMLARALAVEAPVLLADEPVAALDPAHALSVMRVFRALAAEGRCVVLVIHDLMLATRFCDRLVVMKEGAIRYALPAEALSDAMVREVYGVDVRRVEGAVVPWG</sequence>
<protein>
    <submittedName>
        <fullName evidence="7">ATP-binding cassette domain-containing protein</fullName>
    </submittedName>
</protein>
<dbReference type="Gene3D" id="3.40.50.300">
    <property type="entry name" value="P-loop containing nucleotide triphosphate hydrolases"/>
    <property type="match status" value="1"/>
</dbReference>
<accession>A0ABX0K1L7</accession>
<feature type="domain" description="ABC transporter" evidence="6">
    <location>
        <begin position="2"/>
        <end position="235"/>
    </location>
</feature>
<dbReference type="PANTHER" id="PTHR42794:SF1">
    <property type="entry name" value="HEMIN IMPORT ATP-BINDING PROTEIN HMUV"/>
    <property type="match status" value="1"/>
</dbReference>
<reference evidence="7 8" key="1">
    <citation type="journal article" date="2020" name="Int. J. Syst. Evol. Microbiol.">
        <title>Novel acetic acid bacteria from cider fermentations: Acetobacter conturbans sp. nov. and Acetobacter fallax sp. nov.</title>
        <authorList>
            <person name="Sombolestani A.S."/>
            <person name="Cleenwerck I."/>
            <person name="Cnockaert M."/>
            <person name="Borremans W."/>
            <person name="Wieme A.D."/>
            <person name="De Vuyst L."/>
            <person name="Vandamme P."/>
        </authorList>
    </citation>
    <scope>NUCLEOTIDE SEQUENCE [LARGE SCALE GENOMIC DNA]</scope>
    <source>
        <strain evidence="7 8">LMG 1627</strain>
    </source>
</reference>
<evidence type="ECO:0000256" key="4">
    <source>
        <dbReference type="ARBA" id="ARBA00022967"/>
    </source>
</evidence>
<evidence type="ECO:0000256" key="1">
    <source>
        <dbReference type="ARBA" id="ARBA00022448"/>
    </source>
</evidence>
<keyword evidence="3 7" id="KW-0067">ATP-binding</keyword>
<dbReference type="SMART" id="SM00382">
    <property type="entry name" value="AAA"/>
    <property type="match status" value="1"/>
</dbReference>
<comment type="function">
    <text evidence="5">Part of the ABC transporter complex HmuTUV involved in hemin import. Responsible for energy coupling to the transport system.</text>
</comment>
<evidence type="ECO:0000256" key="5">
    <source>
        <dbReference type="ARBA" id="ARBA00037066"/>
    </source>
</evidence>
<evidence type="ECO:0000313" key="8">
    <source>
        <dbReference type="Proteomes" id="UP000631653"/>
    </source>
</evidence>
<dbReference type="InterPro" id="IPR003439">
    <property type="entry name" value="ABC_transporter-like_ATP-bd"/>
</dbReference>
<keyword evidence="2" id="KW-0547">Nucleotide-binding</keyword>
<comment type="caution">
    <text evidence="7">The sequence shown here is derived from an EMBL/GenBank/DDBJ whole genome shotgun (WGS) entry which is preliminary data.</text>
</comment>
<name>A0ABX0K1L7_9PROT</name>
<dbReference type="Proteomes" id="UP000631653">
    <property type="component" value="Unassembled WGS sequence"/>
</dbReference>
<dbReference type="Pfam" id="PF00005">
    <property type="entry name" value="ABC_tran"/>
    <property type="match status" value="1"/>
</dbReference>
<dbReference type="InterPro" id="IPR017871">
    <property type="entry name" value="ABC_transporter-like_CS"/>
</dbReference>
<proteinExistence type="predicted"/>
<dbReference type="InterPro" id="IPR003593">
    <property type="entry name" value="AAA+_ATPase"/>
</dbReference>
<dbReference type="RefSeq" id="WP_173570957.1">
    <property type="nucleotide sequence ID" value="NZ_WOSY01000015.1"/>
</dbReference>